<evidence type="ECO:0000313" key="2">
    <source>
        <dbReference type="Proteomes" id="UP000276834"/>
    </source>
</evidence>
<accession>A0A3L8T154</accession>
<evidence type="ECO:0000313" key="1">
    <source>
        <dbReference type="EMBL" id="RLW13062.1"/>
    </source>
</evidence>
<comment type="caution">
    <text evidence="1">The sequence shown here is derived from an EMBL/GenBank/DDBJ whole genome shotgun (WGS) entry which is preliminary data.</text>
</comment>
<proteinExistence type="predicted"/>
<feature type="non-terminal residue" evidence="1">
    <location>
        <position position="1"/>
    </location>
</feature>
<dbReference type="EMBL" id="QUSF01000001">
    <property type="protein sequence ID" value="RLW13062.1"/>
    <property type="molecule type" value="Genomic_DNA"/>
</dbReference>
<dbReference type="Proteomes" id="UP000276834">
    <property type="component" value="Unassembled WGS sequence"/>
</dbReference>
<sequence>FQQESKIQQIHVIFQGKPLIRALMSDSDRCHPMEREIMESCTGRGFMQQEAPTRWSFDPSSFIQSRQECPKPRDIIHDIQLKRTY</sequence>
<dbReference type="AlphaFoldDB" id="A0A3L8T154"/>
<gene>
    <name evidence="1" type="ORF">DV515_00000589</name>
</gene>
<keyword evidence="2" id="KW-1185">Reference proteome</keyword>
<reference evidence="1 2" key="1">
    <citation type="journal article" date="2018" name="Proc. R. Soc. B">
        <title>A non-coding region near Follistatin controls head colour polymorphism in the Gouldian finch.</title>
        <authorList>
            <person name="Toomey M.B."/>
            <person name="Marques C.I."/>
            <person name="Andrade P."/>
            <person name="Araujo P.M."/>
            <person name="Sabatino S."/>
            <person name="Gazda M.A."/>
            <person name="Afonso S."/>
            <person name="Lopes R.J."/>
            <person name="Corbo J.C."/>
            <person name="Carneiro M."/>
        </authorList>
    </citation>
    <scope>NUCLEOTIDE SEQUENCE [LARGE SCALE GENOMIC DNA]</scope>
    <source>
        <strain evidence="1">Red01</strain>
        <tissue evidence="1">Muscle</tissue>
    </source>
</reference>
<protein>
    <submittedName>
        <fullName evidence="1">Uncharacterized protein</fullName>
    </submittedName>
</protein>
<organism evidence="1 2">
    <name type="scientific">Chloebia gouldiae</name>
    <name type="common">Gouldian finch</name>
    <name type="synonym">Erythrura gouldiae</name>
    <dbReference type="NCBI Taxonomy" id="44316"/>
    <lineage>
        <taxon>Eukaryota</taxon>
        <taxon>Metazoa</taxon>
        <taxon>Chordata</taxon>
        <taxon>Craniata</taxon>
        <taxon>Vertebrata</taxon>
        <taxon>Euteleostomi</taxon>
        <taxon>Archelosauria</taxon>
        <taxon>Archosauria</taxon>
        <taxon>Dinosauria</taxon>
        <taxon>Saurischia</taxon>
        <taxon>Theropoda</taxon>
        <taxon>Coelurosauria</taxon>
        <taxon>Aves</taxon>
        <taxon>Neognathae</taxon>
        <taxon>Neoaves</taxon>
        <taxon>Telluraves</taxon>
        <taxon>Australaves</taxon>
        <taxon>Passeriformes</taxon>
        <taxon>Passeroidea</taxon>
        <taxon>Passeridae</taxon>
        <taxon>Chloebia</taxon>
    </lineage>
</organism>
<name>A0A3L8T154_CHLGU</name>